<evidence type="ECO:0000313" key="1">
    <source>
        <dbReference type="EMBL" id="MDN4121232.1"/>
    </source>
</evidence>
<protein>
    <recommendedName>
        <fullName evidence="3">XRE family transcriptional regulator</fullName>
    </recommendedName>
</protein>
<comment type="caution">
    <text evidence="1">The sequence shown here is derived from an EMBL/GenBank/DDBJ whole genome shotgun (WGS) entry which is preliminary data.</text>
</comment>
<reference evidence="1" key="1">
    <citation type="submission" date="2021-11" db="EMBL/GenBank/DDBJ databases">
        <title>Draft genome sequence of Alcaligenes endophyticus type strain CCUG 75668T.</title>
        <authorList>
            <person name="Salva-Serra F."/>
            <person name="Duran R.E."/>
            <person name="Seeger M."/>
            <person name="Moore E.R.B."/>
            <person name="Jaen-Luchoro D."/>
        </authorList>
    </citation>
    <scope>NUCLEOTIDE SEQUENCE</scope>
    <source>
        <strain evidence="1">CCUG 75668</strain>
    </source>
</reference>
<organism evidence="1 2">
    <name type="scientific">Alcaligenes endophyticus</name>
    <dbReference type="NCBI Taxonomy" id="1929088"/>
    <lineage>
        <taxon>Bacteria</taxon>
        <taxon>Pseudomonadati</taxon>
        <taxon>Pseudomonadota</taxon>
        <taxon>Betaproteobacteria</taxon>
        <taxon>Burkholderiales</taxon>
        <taxon>Alcaligenaceae</taxon>
        <taxon>Alcaligenes</taxon>
    </lineage>
</organism>
<keyword evidence="2" id="KW-1185">Reference proteome</keyword>
<gene>
    <name evidence="1" type="ORF">LMS43_08030</name>
</gene>
<name>A0ABT8EJ62_9BURK</name>
<accession>A0ABT8EJ62</accession>
<dbReference type="Proteomes" id="UP001168613">
    <property type="component" value="Unassembled WGS sequence"/>
</dbReference>
<sequence>MNWKTMIADLSSRGWTQARIAEALGKRHQSWVADIARGRYKDLKWHDGELLRKLHLSVMSKEA</sequence>
<evidence type="ECO:0008006" key="3">
    <source>
        <dbReference type="Google" id="ProtNLM"/>
    </source>
</evidence>
<dbReference type="RefSeq" id="WP_266124854.1">
    <property type="nucleotide sequence ID" value="NZ_JAJHNU010000001.1"/>
</dbReference>
<proteinExistence type="predicted"/>
<evidence type="ECO:0000313" key="2">
    <source>
        <dbReference type="Proteomes" id="UP001168613"/>
    </source>
</evidence>
<dbReference type="EMBL" id="JAJHNU010000001">
    <property type="protein sequence ID" value="MDN4121232.1"/>
    <property type="molecule type" value="Genomic_DNA"/>
</dbReference>